<feature type="domain" description="Major facilitator superfamily (MFS) profile" evidence="7">
    <location>
        <begin position="54"/>
        <end position="517"/>
    </location>
</feature>
<dbReference type="EMBL" id="KV878209">
    <property type="protein sequence ID" value="OJJ41171.1"/>
    <property type="molecule type" value="Genomic_DNA"/>
</dbReference>
<dbReference type="RefSeq" id="XP_040694847.1">
    <property type="nucleotide sequence ID" value="XM_040834059.1"/>
</dbReference>
<evidence type="ECO:0000259" key="7">
    <source>
        <dbReference type="PROSITE" id="PS50850"/>
    </source>
</evidence>
<feature type="transmembrane region" description="Helical" evidence="6">
    <location>
        <begin position="398"/>
        <end position="421"/>
    </location>
</feature>
<feature type="transmembrane region" description="Helical" evidence="6">
    <location>
        <begin position="492"/>
        <end position="512"/>
    </location>
</feature>
<dbReference type="OrthoDB" id="194139at2759"/>
<name>A0A1L9S1Z6_ASPWE</name>
<dbReference type="InterPro" id="IPR020846">
    <property type="entry name" value="MFS_dom"/>
</dbReference>
<organism evidence="8 9">
    <name type="scientific">Aspergillus wentii DTO 134E9</name>
    <dbReference type="NCBI Taxonomy" id="1073089"/>
    <lineage>
        <taxon>Eukaryota</taxon>
        <taxon>Fungi</taxon>
        <taxon>Dikarya</taxon>
        <taxon>Ascomycota</taxon>
        <taxon>Pezizomycotina</taxon>
        <taxon>Eurotiomycetes</taxon>
        <taxon>Eurotiomycetidae</taxon>
        <taxon>Eurotiales</taxon>
        <taxon>Aspergillaceae</taxon>
        <taxon>Aspergillus</taxon>
        <taxon>Aspergillus subgen. Cremei</taxon>
    </lineage>
</organism>
<dbReference type="SUPFAM" id="SSF103473">
    <property type="entry name" value="MFS general substrate transporter"/>
    <property type="match status" value="1"/>
</dbReference>
<dbReference type="Proteomes" id="UP000184383">
    <property type="component" value="Unassembled WGS sequence"/>
</dbReference>
<evidence type="ECO:0000313" key="8">
    <source>
        <dbReference type="EMBL" id="OJJ41171.1"/>
    </source>
</evidence>
<dbReference type="STRING" id="1073089.A0A1L9S1Z6"/>
<feature type="transmembrane region" description="Helical" evidence="6">
    <location>
        <begin position="365"/>
        <end position="386"/>
    </location>
</feature>
<dbReference type="VEuPathDB" id="FungiDB:ASPWEDRAFT_34668"/>
<dbReference type="PROSITE" id="PS50850">
    <property type="entry name" value="MFS"/>
    <property type="match status" value="1"/>
</dbReference>
<evidence type="ECO:0000313" key="9">
    <source>
        <dbReference type="Proteomes" id="UP000184383"/>
    </source>
</evidence>
<evidence type="ECO:0000256" key="4">
    <source>
        <dbReference type="ARBA" id="ARBA00023136"/>
    </source>
</evidence>
<evidence type="ECO:0000256" key="2">
    <source>
        <dbReference type="ARBA" id="ARBA00022692"/>
    </source>
</evidence>
<evidence type="ECO:0000256" key="1">
    <source>
        <dbReference type="ARBA" id="ARBA00004141"/>
    </source>
</evidence>
<feature type="transmembrane region" description="Helical" evidence="6">
    <location>
        <begin position="125"/>
        <end position="145"/>
    </location>
</feature>
<feature type="region of interest" description="Disordered" evidence="5">
    <location>
        <begin position="1"/>
        <end position="24"/>
    </location>
</feature>
<dbReference type="Gene3D" id="1.20.1250.20">
    <property type="entry name" value="MFS general substrate transporter like domains"/>
    <property type="match status" value="1"/>
</dbReference>
<evidence type="ECO:0000256" key="6">
    <source>
        <dbReference type="SAM" id="Phobius"/>
    </source>
</evidence>
<dbReference type="GO" id="GO:0016020">
    <property type="term" value="C:membrane"/>
    <property type="evidence" value="ECO:0007669"/>
    <property type="project" value="UniProtKB-SubCell"/>
</dbReference>
<dbReference type="AlphaFoldDB" id="A0A1L9S1Z6"/>
<keyword evidence="4 6" id="KW-0472">Membrane</keyword>
<dbReference type="Pfam" id="PF07690">
    <property type="entry name" value="MFS_1"/>
    <property type="match status" value="1"/>
</dbReference>
<dbReference type="PANTHER" id="PTHR23507">
    <property type="entry name" value="ZGC:174356"/>
    <property type="match status" value="1"/>
</dbReference>
<reference evidence="9" key="1">
    <citation type="journal article" date="2017" name="Genome Biol.">
        <title>Comparative genomics reveals high biological diversity and specific adaptations in the industrially and medically important fungal genus Aspergillus.</title>
        <authorList>
            <person name="de Vries R.P."/>
            <person name="Riley R."/>
            <person name="Wiebenga A."/>
            <person name="Aguilar-Osorio G."/>
            <person name="Amillis S."/>
            <person name="Uchima C.A."/>
            <person name="Anderluh G."/>
            <person name="Asadollahi M."/>
            <person name="Askin M."/>
            <person name="Barry K."/>
            <person name="Battaglia E."/>
            <person name="Bayram O."/>
            <person name="Benocci T."/>
            <person name="Braus-Stromeyer S.A."/>
            <person name="Caldana C."/>
            <person name="Canovas D."/>
            <person name="Cerqueira G.C."/>
            <person name="Chen F."/>
            <person name="Chen W."/>
            <person name="Choi C."/>
            <person name="Clum A."/>
            <person name="Dos Santos R.A."/>
            <person name="Damasio A.R."/>
            <person name="Diallinas G."/>
            <person name="Emri T."/>
            <person name="Fekete E."/>
            <person name="Flipphi M."/>
            <person name="Freyberg S."/>
            <person name="Gallo A."/>
            <person name="Gournas C."/>
            <person name="Habgood R."/>
            <person name="Hainaut M."/>
            <person name="Harispe M.L."/>
            <person name="Henrissat B."/>
            <person name="Hilden K.S."/>
            <person name="Hope R."/>
            <person name="Hossain A."/>
            <person name="Karabika E."/>
            <person name="Karaffa L."/>
            <person name="Karanyi Z."/>
            <person name="Krasevec N."/>
            <person name="Kuo A."/>
            <person name="Kusch H."/>
            <person name="LaButti K."/>
            <person name="Lagendijk E.L."/>
            <person name="Lapidus A."/>
            <person name="Levasseur A."/>
            <person name="Lindquist E."/>
            <person name="Lipzen A."/>
            <person name="Logrieco A.F."/>
            <person name="MacCabe A."/>
            <person name="Maekelae M.R."/>
            <person name="Malavazi I."/>
            <person name="Melin P."/>
            <person name="Meyer V."/>
            <person name="Mielnichuk N."/>
            <person name="Miskei M."/>
            <person name="Molnar A.P."/>
            <person name="Mule G."/>
            <person name="Ngan C.Y."/>
            <person name="Orejas M."/>
            <person name="Orosz E."/>
            <person name="Ouedraogo J.P."/>
            <person name="Overkamp K.M."/>
            <person name="Park H.-S."/>
            <person name="Perrone G."/>
            <person name="Piumi F."/>
            <person name="Punt P.J."/>
            <person name="Ram A.F."/>
            <person name="Ramon A."/>
            <person name="Rauscher S."/>
            <person name="Record E."/>
            <person name="Riano-Pachon D.M."/>
            <person name="Robert V."/>
            <person name="Roehrig J."/>
            <person name="Ruller R."/>
            <person name="Salamov A."/>
            <person name="Salih N.S."/>
            <person name="Samson R.A."/>
            <person name="Sandor E."/>
            <person name="Sanguinetti M."/>
            <person name="Schuetze T."/>
            <person name="Sepcic K."/>
            <person name="Shelest E."/>
            <person name="Sherlock G."/>
            <person name="Sophianopoulou V."/>
            <person name="Squina F.M."/>
            <person name="Sun H."/>
            <person name="Susca A."/>
            <person name="Todd R.B."/>
            <person name="Tsang A."/>
            <person name="Unkles S.E."/>
            <person name="van de Wiele N."/>
            <person name="van Rossen-Uffink D."/>
            <person name="Oliveira J.V."/>
            <person name="Vesth T.C."/>
            <person name="Visser J."/>
            <person name="Yu J.-H."/>
            <person name="Zhou M."/>
            <person name="Andersen M.R."/>
            <person name="Archer D.B."/>
            <person name="Baker S.E."/>
            <person name="Benoit I."/>
            <person name="Brakhage A.A."/>
            <person name="Braus G.H."/>
            <person name="Fischer R."/>
            <person name="Frisvad J.C."/>
            <person name="Goldman G.H."/>
            <person name="Houbraken J."/>
            <person name="Oakley B."/>
            <person name="Pocsi I."/>
            <person name="Scazzocchio C."/>
            <person name="Seiboth B."/>
            <person name="vanKuyk P.A."/>
            <person name="Wortman J."/>
            <person name="Dyer P.S."/>
            <person name="Grigoriev I.V."/>
        </authorList>
    </citation>
    <scope>NUCLEOTIDE SEQUENCE [LARGE SCALE GENOMIC DNA]</scope>
    <source>
        <strain evidence="9">DTO 134E9</strain>
    </source>
</reference>
<feature type="transmembrane region" description="Helical" evidence="6">
    <location>
        <begin position="183"/>
        <end position="207"/>
    </location>
</feature>
<keyword evidence="2 6" id="KW-0812">Transmembrane</keyword>
<feature type="transmembrane region" description="Helical" evidence="6">
    <location>
        <begin position="219"/>
        <end position="242"/>
    </location>
</feature>
<dbReference type="GO" id="GO:0022857">
    <property type="term" value="F:transmembrane transporter activity"/>
    <property type="evidence" value="ECO:0007669"/>
    <property type="project" value="InterPro"/>
</dbReference>
<dbReference type="InterPro" id="IPR036259">
    <property type="entry name" value="MFS_trans_sf"/>
</dbReference>
<accession>A0A1L9S1Z6</accession>
<gene>
    <name evidence="8" type="ORF">ASPWEDRAFT_34668</name>
</gene>
<protein>
    <recommendedName>
        <fullName evidence="7">Major facilitator superfamily (MFS) profile domain-containing protein</fullName>
    </recommendedName>
</protein>
<dbReference type="InterPro" id="IPR011701">
    <property type="entry name" value="MFS"/>
</dbReference>
<sequence length="522" mass="56154">MASADIINHDDHDESHDDDASESAPLLRDSIRVAGDASVSEEPHVIPLRLKQRIILLLCAFAFTTMLGDNLQPAALIQIFEDVICDDYYNMHPVPPALNTTASSTYLADKCKAQPVQKELALVRGFQQLVPVFAALLCTVPYGLLAEHIGRKRVLILNVVGILTALSWVLAVCYWRFASIRWVWLSGVFLFVGGGDAVNSSLVHVMVTDATDQAERAQIFLFLHAADVISGFFGPAVSAALMEKGYTWTVMLLSQGVLFSAMALLVRFIPETLDLRSTFSLNSELTSPRVAVSSTAKAANPIVAAISSVVTPLFSVLISNRQALLLLCILAPQTAARDLFTMIGLQYSSAKYSLSYSRGNILLSLFQGAQGLVVLVLLPLLTRLVADQRGWTAWARDRVYAIMSIAVTASGLLVIAVAPALGIEATGLLLVACGSCTTGLLMSLLGGAVQPSQVSAVYSAAMMLSVAARNLIGPVVNILLVKGLELGWNWMGLPFAVMAMFMACMMVASLFIRKDKGNFGEE</sequence>
<proteinExistence type="predicted"/>
<feature type="transmembrane region" description="Helical" evidence="6">
    <location>
        <begin position="427"/>
        <end position="449"/>
    </location>
</feature>
<keyword evidence="3 6" id="KW-1133">Transmembrane helix</keyword>
<keyword evidence="9" id="KW-1185">Reference proteome</keyword>
<dbReference type="GeneID" id="63749907"/>
<dbReference type="PANTHER" id="PTHR23507:SF1">
    <property type="entry name" value="FI18259P1-RELATED"/>
    <property type="match status" value="1"/>
</dbReference>
<feature type="transmembrane region" description="Helical" evidence="6">
    <location>
        <begin position="154"/>
        <end position="177"/>
    </location>
</feature>
<feature type="transmembrane region" description="Helical" evidence="6">
    <location>
        <begin position="248"/>
        <end position="269"/>
    </location>
</feature>
<evidence type="ECO:0000256" key="5">
    <source>
        <dbReference type="SAM" id="MobiDB-lite"/>
    </source>
</evidence>
<evidence type="ECO:0000256" key="3">
    <source>
        <dbReference type="ARBA" id="ARBA00022989"/>
    </source>
</evidence>
<feature type="transmembrane region" description="Helical" evidence="6">
    <location>
        <begin position="54"/>
        <end position="71"/>
    </location>
</feature>
<comment type="subcellular location">
    <subcellularLocation>
        <location evidence="1">Membrane</location>
        <topology evidence="1">Multi-pass membrane protein</topology>
    </subcellularLocation>
</comment>